<dbReference type="InterPro" id="IPR011650">
    <property type="entry name" value="Peptidase_M20_dimer"/>
</dbReference>
<reference evidence="17 18" key="1">
    <citation type="journal article" date="2018" name="Int. J. Syst. Evol. Microbiol.">
        <title>Uliginosibacterium sediminicola sp. nov., isolated from freshwater sediment.</title>
        <authorList>
            <person name="Hwang W.M."/>
            <person name="Kim S.M."/>
            <person name="Kang K."/>
            <person name="Ahn T.Y."/>
        </authorList>
    </citation>
    <scope>NUCLEOTIDE SEQUENCE [LARGE SCALE GENOMIC DNA]</scope>
    <source>
        <strain evidence="17 18">M1-21</strain>
    </source>
</reference>
<comment type="caution">
    <text evidence="17">The sequence shown here is derived from an EMBL/GenBank/DDBJ whole genome shotgun (WGS) entry which is preliminary data.</text>
</comment>
<keyword evidence="7 15" id="KW-0479">Metal-binding</keyword>
<evidence type="ECO:0000256" key="13">
    <source>
        <dbReference type="ARBA" id="ARBA00031891"/>
    </source>
</evidence>
<accession>A0ABU9YZG9</accession>
<evidence type="ECO:0000259" key="16">
    <source>
        <dbReference type="Pfam" id="PF07687"/>
    </source>
</evidence>
<dbReference type="EMBL" id="JBDIVE010000006">
    <property type="protein sequence ID" value="MEN3069214.1"/>
    <property type="molecule type" value="Genomic_DNA"/>
</dbReference>
<comment type="similarity">
    <text evidence="2 15">Belongs to the peptidase M20A family. DapE subfamily.</text>
</comment>
<sequence length="381" mass="40952">MTEQEIHAATLELTRGLMTRASITPHDAGCLEQIAARLAAIGFHCERIDSNGVSNLWARRGTTRPVVVLAGHTDVVPTGPLEQWRSDPFAAAEHEGYLYGRGAADMKTSLAAFVTAVERFVAANPEHKGSLAFLLTSDEEGVATDGTIKVVEALKARGEAIDYCIVGEPTSVDHTGDMIKNGRRGSLNGKLIIRGVQCHIAYPHLGRNPIHQGAAALAELAAIEWDQGNEFFPPTSFQISNIRAGTGANNVIPGHMELLFNFRFSTESTEEGLKARVHEVLDRHQLEYSIDWSLSGNPFLTGRGKLTAAMEAAIEAATGHKPTLSTTGGTSDGRFIATICPEVVEFGPVNASIHKINERVLLADMAPLSRAYEGAIANLLK</sequence>
<dbReference type="Pfam" id="PF01546">
    <property type="entry name" value="Peptidase_M20"/>
    <property type="match status" value="1"/>
</dbReference>
<comment type="catalytic activity">
    <reaction evidence="14 15">
        <text>N-succinyl-(2S,6S)-2,6-diaminopimelate + H2O = (2S,6S)-2,6-diaminopimelate + succinate</text>
        <dbReference type="Rhea" id="RHEA:22608"/>
        <dbReference type="ChEBI" id="CHEBI:15377"/>
        <dbReference type="ChEBI" id="CHEBI:30031"/>
        <dbReference type="ChEBI" id="CHEBI:57609"/>
        <dbReference type="ChEBI" id="CHEBI:58087"/>
        <dbReference type="EC" id="3.5.1.18"/>
    </reaction>
</comment>
<gene>
    <name evidence="15 17" type="primary">dapE</name>
    <name evidence="17" type="ORF">ABDB84_12055</name>
</gene>
<dbReference type="SUPFAM" id="SSF55031">
    <property type="entry name" value="Bacterial exopeptidase dimerisation domain"/>
    <property type="match status" value="1"/>
</dbReference>
<dbReference type="CDD" id="cd03891">
    <property type="entry name" value="M20_DapE_proteobac"/>
    <property type="match status" value="1"/>
</dbReference>
<protein>
    <recommendedName>
        <fullName evidence="5 15">Succinyl-diaminopimelate desuccinylase</fullName>
        <shortName evidence="15">SDAP desuccinylase</shortName>
        <ecNumber evidence="4 15">3.5.1.18</ecNumber>
    </recommendedName>
    <alternativeName>
        <fullName evidence="13 15">N-succinyl-LL-2,6-diaminoheptanedioate amidohydrolase</fullName>
    </alternativeName>
</protein>
<evidence type="ECO:0000256" key="2">
    <source>
        <dbReference type="ARBA" id="ARBA00006746"/>
    </source>
</evidence>
<dbReference type="EC" id="3.5.1.18" evidence="4 15"/>
<keyword evidence="10 15" id="KW-0220">Diaminopimelate biosynthesis</keyword>
<evidence type="ECO:0000256" key="12">
    <source>
        <dbReference type="ARBA" id="ARBA00023285"/>
    </source>
</evidence>
<evidence type="ECO:0000256" key="7">
    <source>
        <dbReference type="ARBA" id="ARBA00022723"/>
    </source>
</evidence>
<evidence type="ECO:0000313" key="17">
    <source>
        <dbReference type="EMBL" id="MEN3069214.1"/>
    </source>
</evidence>
<dbReference type="RefSeq" id="WP_345919987.1">
    <property type="nucleotide sequence ID" value="NZ_JBDIVE010000006.1"/>
</dbReference>
<evidence type="ECO:0000256" key="3">
    <source>
        <dbReference type="ARBA" id="ARBA00011738"/>
    </source>
</evidence>
<comment type="subunit">
    <text evidence="3 15">Homodimer.</text>
</comment>
<keyword evidence="18" id="KW-1185">Reference proteome</keyword>
<comment type="cofactor">
    <cofactor evidence="15">
        <name>Zn(2+)</name>
        <dbReference type="ChEBI" id="CHEBI:29105"/>
    </cofactor>
    <cofactor evidence="15">
        <name>Co(2+)</name>
        <dbReference type="ChEBI" id="CHEBI:48828"/>
    </cofactor>
    <text evidence="15">Binds 2 Zn(2+) or Co(2+) ions per subunit.</text>
</comment>
<dbReference type="Gene3D" id="3.40.630.10">
    <property type="entry name" value="Zn peptidases"/>
    <property type="match status" value="2"/>
</dbReference>
<dbReference type="InterPro" id="IPR002933">
    <property type="entry name" value="Peptidase_M20"/>
</dbReference>
<comment type="pathway">
    <text evidence="1 15">Amino-acid biosynthesis; L-lysine biosynthesis via DAP pathway; LL-2,6-diaminopimelate from (S)-tetrahydrodipicolinate (succinylase route): step 3/3.</text>
</comment>
<feature type="binding site" evidence="15">
    <location>
        <position position="168"/>
    </location>
    <ligand>
        <name>Zn(2+)</name>
        <dbReference type="ChEBI" id="CHEBI:29105"/>
        <label>1</label>
    </ligand>
</feature>
<keyword evidence="6 15" id="KW-0028">Amino-acid biosynthesis</keyword>
<feature type="binding site" evidence="15">
    <location>
        <position position="140"/>
    </location>
    <ligand>
        <name>Zn(2+)</name>
        <dbReference type="ChEBI" id="CHEBI:29105"/>
        <label>2</label>
    </ligand>
</feature>
<evidence type="ECO:0000256" key="10">
    <source>
        <dbReference type="ARBA" id="ARBA00022915"/>
    </source>
</evidence>
<feature type="binding site" evidence="15">
    <location>
        <position position="354"/>
    </location>
    <ligand>
        <name>Zn(2+)</name>
        <dbReference type="ChEBI" id="CHEBI:29105"/>
        <label>2</label>
    </ligand>
</feature>
<feature type="binding site" evidence="15">
    <location>
        <position position="105"/>
    </location>
    <ligand>
        <name>Zn(2+)</name>
        <dbReference type="ChEBI" id="CHEBI:29105"/>
        <label>2</label>
    </ligand>
</feature>
<dbReference type="InterPro" id="IPR005941">
    <property type="entry name" value="DapE_proteobac"/>
</dbReference>
<evidence type="ECO:0000256" key="11">
    <source>
        <dbReference type="ARBA" id="ARBA00023154"/>
    </source>
</evidence>
<feature type="active site" evidence="15">
    <location>
        <position position="74"/>
    </location>
</feature>
<keyword evidence="8 15" id="KW-0378">Hydrolase</keyword>
<evidence type="ECO:0000256" key="14">
    <source>
        <dbReference type="ARBA" id="ARBA00051301"/>
    </source>
</evidence>
<evidence type="ECO:0000256" key="6">
    <source>
        <dbReference type="ARBA" id="ARBA00022605"/>
    </source>
</evidence>
<evidence type="ECO:0000256" key="9">
    <source>
        <dbReference type="ARBA" id="ARBA00022833"/>
    </source>
</evidence>
<organism evidence="17 18">
    <name type="scientific">Uliginosibacterium sediminicola</name>
    <dbReference type="NCBI Taxonomy" id="2024550"/>
    <lineage>
        <taxon>Bacteria</taxon>
        <taxon>Pseudomonadati</taxon>
        <taxon>Pseudomonadota</taxon>
        <taxon>Betaproteobacteria</taxon>
        <taxon>Rhodocyclales</taxon>
        <taxon>Zoogloeaceae</taxon>
        <taxon>Uliginosibacterium</taxon>
    </lineage>
</organism>
<comment type="function">
    <text evidence="15">Catalyzes the hydrolysis of N-succinyl-L,L-diaminopimelic acid (SDAP), forming succinate and LL-2,6-diaminopimelate (DAP), an intermediate involved in the bacterial biosynthesis of lysine and meso-diaminopimelic acid, an essential component of bacterial cell walls.</text>
</comment>
<dbReference type="GO" id="GO:0009014">
    <property type="term" value="F:succinyl-diaminopimelate desuccinylase activity"/>
    <property type="evidence" value="ECO:0007669"/>
    <property type="project" value="UniProtKB-EC"/>
</dbReference>
<evidence type="ECO:0000256" key="15">
    <source>
        <dbReference type="HAMAP-Rule" id="MF_01690"/>
    </source>
</evidence>
<feature type="binding site" evidence="15">
    <location>
        <position position="105"/>
    </location>
    <ligand>
        <name>Zn(2+)</name>
        <dbReference type="ChEBI" id="CHEBI:29105"/>
        <label>1</label>
    </ligand>
</feature>
<proteinExistence type="inferred from homology"/>
<keyword evidence="9 15" id="KW-0862">Zinc</keyword>
<evidence type="ECO:0000313" key="18">
    <source>
        <dbReference type="Proteomes" id="UP001410394"/>
    </source>
</evidence>
<dbReference type="SUPFAM" id="SSF53187">
    <property type="entry name" value="Zn-dependent exopeptidases"/>
    <property type="match status" value="1"/>
</dbReference>
<name>A0ABU9YZG9_9RHOO</name>
<dbReference type="NCBIfam" id="NF009557">
    <property type="entry name" value="PRK13009.1"/>
    <property type="match status" value="1"/>
</dbReference>
<evidence type="ECO:0000256" key="1">
    <source>
        <dbReference type="ARBA" id="ARBA00005130"/>
    </source>
</evidence>
<evidence type="ECO:0000256" key="5">
    <source>
        <dbReference type="ARBA" id="ARBA00022391"/>
    </source>
</evidence>
<dbReference type="InterPro" id="IPR050072">
    <property type="entry name" value="Peptidase_M20A"/>
</dbReference>
<dbReference type="Pfam" id="PF07687">
    <property type="entry name" value="M20_dimer"/>
    <property type="match status" value="1"/>
</dbReference>
<evidence type="ECO:0000256" key="8">
    <source>
        <dbReference type="ARBA" id="ARBA00022801"/>
    </source>
</evidence>
<feature type="active site" description="Proton acceptor" evidence="15">
    <location>
        <position position="139"/>
    </location>
</feature>
<evidence type="ECO:0000256" key="4">
    <source>
        <dbReference type="ARBA" id="ARBA00011921"/>
    </source>
</evidence>
<keyword evidence="12 15" id="KW-0170">Cobalt</keyword>
<dbReference type="HAMAP" id="MF_01690">
    <property type="entry name" value="DapE"/>
    <property type="match status" value="1"/>
</dbReference>
<dbReference type="PANTHER" id="PTHR43808">
    <property type="entry name" value="ACETYLORNITHINE DEACETYLASE"/>
    <property type="match status" value="1"/>
</dbReference>
<dbReference type="PANTHER" id="PTHR43808:SF31">
    <property type="entry name" value="N-ACETYL-L-CITRULLINE DEACETYLASE"/>
    <property type="match status" value="1"/>
</dbReference>
<feature type="domain" description="Peptidase M20 dimerisation" evidence="16">
    <location>
        <begin position="181"/>
        <end position="288"/>
    </location>
</feature>
<dbReference type="NCBIfam" id="TIGR01246">
    <property type="entry name" value="dapE_proteo"/>
    <property type="match status" value="1"/>
</dbReference>
<keyword evidence="11 15" id="KW-0457">Lysine biosynthesis</keyword>
<dbReference type="Proteomes" id="UP001410394">
    <property type="component" value="Unassembled WGS sequence"/>
</dbReference>
<feature type="binding site" evidence="15">
    <location>
        <position position="72"/>
    </location>
    <ligand>
        <name>Zn(2+)</name>
        <dbReference type="ChEBI" id="CHEBI:29105"/>
        <label>1</label>
    </ligand>
</feature>
<dbReference type="InterPro" id="IPR036264">
    <property type="entry name" value="Bact_exopeptidase_dim_dom"/>
</dbReference>